<evidence type="ECO:0000256" key="2">
    <source>
        <dbReference type="ARBA" id="ARBA00010742"/>
    </source>
</evidence>
<evidence type="ECO:0000259" key="5">
    <source>
        <dbReference type="Pfam" id="PF09084"/>
    </source>
</evidence>
<keyword evidence="3 4" id="KW-0732">Signal</keyword>
<dbReference type="RefSeq" id="WP_170287711.1">
    <property type="nucleotide sequence ID" value="NZ_BAAALV010000002.1"/>
</dbReference>
<feature type="signal peptide" evidence="4">
    <location>
        <begin position="1"/>
        <end position="24"/>
    </location>
</feature>
<proteinExistence type="inferred from homology"/>
<protein>
    <recommendedName>
        <fullName evidence="5">SsuA/THI5-like domain-containing protein</fullName>
    </recommendedName>
</protein>
<dbReference type="Gene3D" id="3.40.190.10">
    <property type="entry name" value="Periplasmic binding protein-like II"/>
    <property type="match status" value="2"/>
</dbReference>
<reference evidence="7" key="1">
    <citation type="journal article" date="2019" name="Int. J. Syst. Evol. Microbiol.">
        <title>The Global Catalogue of Microorganisms (GCM) 10K type strain sequencing project: providing services to taxonomists for standard genome sequencing and annotation.</title>
        <authorList>
            <consortium name="The Broad Institute Genomics Platform"/>
            <consortium name="The Broad Institute Genome Sequencing Center for Infectious Disease"/>
            <person name="Wu L."/>
            <person name="Ma J."/>
        </authorList>
    </citation>
    <scope>NUCLEOTIDE SEQUENCE [LARGE SCALE GENOMIC DNA]</scope>
    <source>
        <strain evidence="7">JCM 13316</strain>
    </source>
</reference>
<gene>
    <name evidence="6" type="ORF">GCM10009688_12380</name>
</gene>
<sequence>MRHFITRRAAKALALGAVATLALAGCGGGSLSGTDSSSSPSASGSAAAGGELEKIVVGVIGIAPSAAMQYGVDEGIFEEHGLDVELQTGQGGAAMLPAVSTGDMNFAVGNPLTVMVAKDKGLDMKIVTGYSNSYAEGEDINGVVARADSGITTFADLEGKTASVNAVNTQGDLTIMEAASLAGADPTQIKFSEMPFPDMEAQLDLGNTDAIWIPEPFLSKALSNPDNVLVGYSNQEAVPGMPTMVTFTSGNYASSSPETVEKFKSAMEDLLTQAEANIDDVKAVLPAFMNMPAEVAANLKMEQYDAELRTEELKEMGELMVKYKFVENAPDLDAMTVQ</sequence>
<dbReference type="PROSITE" id="PS51257">
    <property type="entry name" value="PROKAR_LIPOPROTEIN"/>
    <property type="match status" value="1"/>
</dbReference>
<feature type="domain" description="SsuA/THI5-like" evidence="5">
    <location>
        <begin position="70"/>
        <end position="268"/>
    </location>
</feature>
<dbReference type="EMBL" id="BAAALV010000002">
    <property type="protein sequence ID" value="GAA1909358.1"/>
    <property type="molecule type" value="Genomic_DNA"/>
</dbReference>
<dbReference type="PANTHER" id="PTHR30024">
    <property type="entry name" value="ALIPHATIC SULFONATES-BINDING PROTEIN-RELATED"/>
    <property type="match status" value="1"/>
</dbReference>
<evidence type="ECO:0000256" key="1">
    <source>
        <dbReference type="ARBA" id="ARBA00004418"/>
    </source>
</evidence>
<dbReference type="InterPro" id="IPR015168">
    <property type="entry name" value="SsuA/THI5"/>
</dbReference>
<organism evidence="6 7">
    <name type="scientific">Arthrobacter gandavensis</name>
    <dbReference type="NCBI Taxonomy" id="169960"/>
    <lineage>
        <taxon>Bacteria</taxon>
        <taxon>Bacillati</taxon>
        <taxon>Actinomycetota</taxon>
        <taxon>Actinomycetes</taxon>
        <taxon>Micrococcales</taxon>
        <taxon>Micrococcaceae</taxon>
        <taxon>Arthrobacter</taxon>
    </lineage>
</organism>
<dbReference type="Pfam" id="PF09084">
    <property type="entry name" value="NMT1"/>
    <property type="match status" value="1"/>
</dbReference>
<name>A0ABP5ABE0_9MICC</name>
<keyword evidence="7" id="KW-1185">Reference proteome</keyword>
<evidence type="ECO:0000313" key="6">
    <source>
        <dbReference type="EMBL" id="GAA1909358.1"/>
    </source>
</evidence>
<comment type="caution">
    <text evidence="6">The sequence shown here is derived from an EMBL/GenBank/DDBJ whole genome shotgun (WGS) entry which is preliminary data.</text>
</comment>
<dbReference type="Proteomes" id="UP001500784">
    <property type="component" value="Unassembled WGS sequence"/>
</dbReference>
<evidence type="ECO:0000313" key="7">
    <source>
        <dbReference type="Proteomes" id="UP001500784"/>
    </source>
</evidence>
<comment type="subcellular location">
    <subcellularLocation>
        <location evidence="1">Periplasm</location>
    </subcellularLocation>
</comment>
<dbReference type="SUPFAM" id="SSF53850">
    <property type="entry name" value="Periplasmic binding protein-like II"/>
    <property type="match status" value="1"/>
</dbReference>
<comment type="similarity">
    <text evidence="2">Belongs to the bacterial solute-binding protein SsuA/TauA family.</text>
</comment>
<accession>A0ABP5ABE0</accession>
<feature type="chain" id="PRO_5045750951" description="SsuA/THI5-like domain-containing protein" evidence="4">
    <location>
        <begin position="25"/>
        <end position="338"/>
    </location>
</feature>
<evidence type="ECO:0000256" key="4">
    <source>
        <dbReference type="SAM" id="SignalP"/>
    </source>
</evidence>
<evidence type="ECO:0000256" key="3">
    <source>
        <dbReference type="ARBA" id="ARBA00022729"/>
    </source>
</evidence>
<dbReference type="PANTHER" id="PTHR30024:SF47">
    <property type="entry name" value="TAURINE-BINDING PERIPLASMIC PROTEIN"/>
    <property type="match status" value="1"/>
</dbReference>